<accession>A0A239IN97</accession>
<evidence type="ECO:0000313" key="3">
    <source>
        <dbReference type="Proteomes" id="UP000198280"/>
    </source>
</evidence>
<dbReference type="OrthoDB" id="3287229at2"/>
<dbReference type="Pfam" id="PF09346">
    <property type="entry name" value="SMI1_KNR4"/>
    <property type="match status" value="1"/>
</dbReference>
<dbReference type="EMBL" id="FZOF01000011">
    <property type="protein sequence ID" value="SNS94862.1"/>
    <property type="molecule type" value="Genomic_DNA"/>
</dbReference>
<dbReference type="Proteomes" id="UP000198280">
    <property type="component" value="Unassembled WGS sequence"/>
</dbReference>
<dbReference type="Gene3D" id="3.40.1580.10">
    <property type="entry name" value="SMI1/KNR4-like"/>
    <property type="match status" value="1"/>
</dbReference>
<organism evidence="2 3">
    <name type="scientific">Actinacidiphila glaucinigra</name>
    <dbReference type="NCBI Taxonomy" id="235986"/>
    <lineage>
        <taxon>Bacteria</taxon>
        <taxon>Bacillati</taxon>
        <taxon>Actinomycetota</taxon>
        <taxon>Actinomycetes</taxon>
        <taxon>Kitasatosporales</taxon>
        <taxon>Streptomycetaceae</taxon>
        <taxon>Actinacidiphila</taxon>
    </lineage>
</organism>
<dbReference type="InterPro" id="IPR037883">
    <property type="entry name" value="Knr4/Smi1-like_sf"/>
</dbReference>
<keyword evidence="3" id="KW-1185">Reference proteome</keyword>
<gene>
    <name evidence="2" type="ORF">SAMN05216252_11134</name>
</gene>
<dbReference type="SUPFAM" id="SSF160631">
    <property type="entry name" value="SMI1/KNR4-like"/>
    <property type="match status" value="1"/>
</dbReference>
<sequence>MTTIDHDVHQAWGRIATWFEGRLRTAPVRAAADENRLRAAEAAIGVSFPADLVAWWTLHRVSADYWIPQSFAPVDLEKALETREIWLLVAEQEGSSVDENGEPEPRFLPSFLPIAMDPGGDGLIVDLRPGDSYGAVFLWDHETWVLGVELWGSVTAMLQDVEAAVRSGTPALLRHASLGGAAQPCVAVVDDAGDLAWEVAERR</sequence>
<protein>
    <submittedName>
        <fullName evidence="2">Cell wall assembly regulator SMI1</fullName>
    </submittedName>
</protein>
<reference evidence="2 3" key="1">
    <citation type="submission" date="2017-06" db="EMBL/GenBank/DDBJ databases">
        <authorList>
            <person name="Kim H.J."/>
            <person name="Triplett B.A."/>
        </authorList>
    </citation>
    <scope>NUCLEOTIDE SEQUENCE [LARGE SCALE GENOMIC DNA]</scope>
    <source>
        <strain evidence="2 3">CGMCC 4.1858</strain>
    </source>
</reference>
<evidence type="ECO:0000259" key="1">
    <source>
        <dbReference type="SMART" id="SM00860"/>
    </source>
</evidence>
<dbReference type="SMART" id="SM00860">
    <property type="entry name" value="SMI1_KNR4"/>
    <property type="match status" value="1"/>
</dbReference>
<dbReference type="AlphaFoldDB" id="A0A239IN97"/>
<dbReference type="RefSeq" id="WP_089225661.1">
    <property type="nucleotide sequence ID" value="NZ_FZOF01000011.1"/>
</dbReference>
<proteinExistence type="predicted"/>
<evidence type="ECO:0000313" key="2">
    <source>
        <dbReference type="EMBL" id="SNS94862.1"/>
    </source>
</evidence>
<name>A0A239IN97_9ACTN</name>
<feature type="domain" description="Knr4/Smi1-like" evidence="1">
    <location>
        <begin position="31"/>
        <end position="160"/>
    </location>
</feature>
<dbReference type="InterPro" id="IPR018958">
    <property type="entry name" value="Knr4/Smi1-like_dom"/>
</dbReference>